<gene>
    <name evidence="1" type="ORF">HXK21_00455</name>
</gene>
<dbReference type="GO" id="GO:0008237">
    <property type="term" value="F:metallopeptidase activity"/>
    <property type="evidence" value="ECO:0007669"/>
    <property type="project" value="InterPro"/>
</dbReference>
<dbReference type="Gene3D" id="3.40.390.10">
    <property type="entry name" value="Collagenase (Catalytic Domain)"/>
    <property type="match status" value="1"/>
</dbReference>
<comment type="caution">
    <text evidence="1">The sequence shown here is derived from an EMBL/GenBank/DDBJ whole genome shotgun (WGS) entry which is preliminary data.</text>
</comment>
<sequence>MGRNSGGGSRGGLQPGDGNYKGKIAKVESLIHIKDPQAYKAVVQAISRYHAVMGVRQRNVKLAELGANTYGVHVTVGGKSDAVYLNKSHFNQSKNKIAADHKRGYDTGWSTRTNKPVAHTVTHELAHATWNAHLTGAKQVAAGKEVNKLYVTWLKDKKKTGYGQYAKTNVSEFWAETATKAVHGKADKYTRAVKKICKKYDL</sequence>
<dbReference type="Proteomes" id="UP000704068">
    <property type="component" value="Unassembled WGS sequence"/>
</dbReference>
<organism evidence="1 2">
    <name type="scientific">Alloprevotella tannerae</name>
    <dbReference type="NCBI Taxonomy" id="76122"/>
    <lineage>
        <taxon>Bacteria</taxon>
        <taxon>Pseudomonadati</taxon>
        <taxon>Bacteroidota</taxon>
        <taxon>Bacteroidia</taxon>
        <taxon>Bacteroidales</taxon>
        <taxon>Prevotellaceae</taxon>
        <taxon>Alloprevotella</taxon>
    </lineage>
</organism>
<evidence type="ECO:0000313" key="2">
    <source>
        <dbReference type="Proteomes" id="UP000704068"/>
    </source>
</evidence>
<dbReference type="SUPFAM" id="SSF55486">
    <property type="entry name" value="Metalloproteases ('zincins'), catalytic domain"/>
    <property type="match status" value="1"/>
</dbReference>
<proteinExistence type="predicted"/>
<dbReference type="InterPro" id="IPR024079">
    <property type="entry name" value="MetalloPept_cat_dom_sf"/>
</dbReference>
<reference evidence="1" key="1">
    <citation type="submission" date="2020-04" db="EMBL/GenBank/DDBJ databases">
        <title>Deep metagenomics examines the oral microbiome during advanced dental caries in children, revealing novel taxa and co-occurrences with host molecules.</title>
        <authorList>
            <person name="Baker J.L."/>
            <person name="Morton J.T."/>
            <person name="Dinis M."/>
            <person name="Alvarez R."/>
            <person name="Tran N.C."/>
            <person name="Knight R."/>
            <person name="Edlund A."/>
        </authorList>
    </citation>
    <scope>NUCLEOTIDE SEQUENCE</scope>
    <source>
        <strain evidence="1">JCVI_34_bin.1</strain>
    </source>
</reference>
<dbReference type="EMBL" id="JABZGR010000001">
    <property type="protein sequence ID" value="MBF0969502.1"/>
    <property type="molecule type" value="Genomic_DNA"/>
</dbReference>
<evidence type="ECO:0000313" key="1">
    <source>
        <dbReference type="EMBL" id="MBF0969502.1"/>
    </source>
</evidence>
<dbReference type="RefSeq" id="WP_303762450.1">
    <property type="nucleotide sequence ID" value="NZ_JABZGR010000001.1"/>
</dbReference>
<dbReference type="AlphaFoldDB" id="A0A929RX88"/>
<accession>A0A929RX88</accession>
<name>A0A929RX88_9BACT</name>
<protein>
    <submittedName>
        <fullName evidence="1">Uncharacterized protein</fullName>
    </submittedName>
</protein>